<evidence type="ECO:0000259" key="8">
    <source>
        <dbReference type="SMART" id="SM00849"/>
    </source>
</evidence>
<dbReference type="GO" id="GO:0004527">
    <property type="term" value="F:exonuclease activity"/>
    <property type="evidence" value="ECO:0007669"/>
    <property type="project" value="UniProtKB-KW"/>
</dbReference>
<proteinExistence type="predicted"/>
<dbReference type="InterPro" id="IPR055132">
    <property type="entry name" value="RNase_J_b_CASP"/>
</dbReference>
<evidence type="ECO:0000256" key="1">
    <source>
        <dbReference type="ARBA" id="ARBA00022490"/>
    </source>
</evidence>
<dbReference type="GO" id="GO:0003723">
    <property type="term" value="F:RNA binding"/>
    <property type="evidence" value="ECO:0007669"/>
    <property type="project" value="UniProtKB-KW"/>
</dbReference>
<keyword evidence="6" id="KW-0269">Exonuclease</keyword>
<keyword evidence="4" id="KW-0378">Hydrolase</keyword>
<dbReference type="CDD" id="cd07714">
    <property type="entry name" value="RNaseJ_MBL-fold"/>
    <property type="match status" value="1"/>
</dbReference>
<dbReference type="Pfam" id="PF07521">
    <property type="entry name" value="RMMBL"/>
    <property type="match status" value="1"/>
</dbReference>
<dbReference type="EMBL" id="FUWY01000004">
    <property type="protein sequence ID" value="SJZ78471.1"/>
    <property type="molecule type" value="Genomic_DNA"/>
</dbReference>
<dbReference type="AlphaFoldDB" id="A0A1T4NGG9"/>
<dbReference type="PANTHER" id="PTHR43694:SF1">
    <property type="entry name" value="RIBONUCLEASE J"/>
    <property type="match status" value="1"/>
</dbReference>
<dbReference type="InterPro" id="IPR041636">
    <property type="entry name" value="RNase_J_C"/>
</dbReference>
<name>A0A1T4NGG9_9FIRM</name>
<evidence type="ECO:0000256" key="5">
    <source>
        <dbReference type="ARBA" id="ARBA00022833"/>
    </source>
</evidence>
<evidence type="ECO:0000256" key="4">
    <source>
        <dbReference type="ARBA" id="ARBA00022801"/>
    </source>
</evidence>
<keyword evidence="5" id="KW-0862">Zinc</keyword>
<dbReference type="Pfam" id="PF12706">
    <property type="entry name" value="Lactamase_B_2"/>
    <property type="match status" value="1"/>
</dbReference>
<keyword evidence="1" id="KW-0963">Cytoplasm</keyword>
<gene>
    <name evidence="9" type="ORF">SAMN02745191_1628</name>
</gene>
<evidence type="ECO:0000256" key="2">
    <source>
        <dbReference type="ARBA" id="ARBA00022722"/>
    </source>
</evidence>
<dbReference type="NCBIfam" id="TIGR00649">
    <property type="entry name" value="MG423"/>
    <property type="match status" value="1"/>
</dbReference>
<protein>
    <submittedName>
        <fullName evidence="9">Ribonuclease J</fullName>
    </submittedName>
</protein>
<keyword evidence="3" id="KW-0479">Metal-binding</keyword>
<keyword evidence="7" id="KW-0694">RNA-binding</keyword>
<reference evidence="10" key="1">
    <citation type="submission" date="2017-02" db="EMBL/GenBank/DDBJ databases">
        <authorList>
            <person name="Varghese N."/>
            <person name="Submissions S."/>
        </authorList>
    </citation>
    <scope>NUCLEOTIDE SEQUENCE [LARGE SCALE GENOMIC DNA]</scope>
    <source>
        <strain evidence="10">ATCC 25662</strain>
    </source>
</reference>
<sequence length="554" mass="62433">MDTVKIFALGGLDEDGKNMYCVEVNDSIFVIEAGLKYPENGQLGIEMIIPDFKYLIENKDRVKAIFISHGHDDVMAALPNLVKQIRVPIYTAPLTAEILERRLKKEGVQNAEIHRIQRNSSFEINGINCRTFGVTQSIADGFGLAIETSKGYVVYTSEFIIDYDTQNEAFRTDITQFTDLSKKGVLALLAESVGSTRVGHSAPHHRITSLIENYFEDAEGRIMITMYHQNLYRIIEVIELANKYGRKILFYDDALRELLKDVEKLGYYHIPAGLELPKSKFNQDMDNVVVLISGDGANIFKRVHKIAIKEDDVLEFKPSDTIIIASPAVPGTEREATKMENDLYKEGARVCAVDSKRMFSMHAAIEDLKMMMYLLRPKYYIPVKGEYRQLVTNANIALSMGYTADKILVLDNGQIALFEDGRLSKSSDFIKLEDVFVDGKDNLDASGMVLKDRETLSTDGAIVVGIVINHKTKEVIGGPDIQSRGVIYLKDADYIMKEVGNILENCIIEAVKEKRYENTSCRMDARDRISKYVMKETGKKPMILPAIVEINTQD</sequence>
<dbReference type="Pfam" id="PF17770">
    <property type="entry name" value="RNase_J_C"/>
    <property type="match status" value="1"/>
</dbReference>
<feature type="domain" description="Metallo-beta-lactamase" evidence="8">
    <location>
        <begin position="16"/>
        <end position="200"/>
    </location>
</feature>
<dbReference type="PANTHER" id="PTHR43694">
    <property type="entry name" value="RIBONUCLEASE J"/>
    <property type="match status" value="1"/>
</dbReference>
<evidence type="ECO:0000313" key="10">
    <source>
        <dbReference type="Proteomes" id="UP000243297"/>
    </source>
</evidence>
<dbReference type="STRING" id="118967.SAMN02745191_1628"/>
<dbReference type="RefSeq" id="WP_078712021.1">
    <property type="nucleotide sequence ID" value="NZ_FUWY01000004.1"/>
</dbReference>
<dbReference type="InterPro" id="IPR042173">
    <property type="entry name" value="RNase_J_2"/>
</dbReference>
<evidence type="ECO:0000256" key="6">
    <source>
        <dbReference type="ARBA" id="ARBA00022839"/>
    </source>
</evidence>
<dbReference type="Proteomes" id="UP000243297">
    <property type="component" value="Unassembled WGS sequence"/>
</dbReference>
<dbReference type="Gene3D" id="3.40.50.10710">
    <property type="entry name" value="Metallo-hydrolase/oxidoreductase"/>
    <property type="match status" value="1"/>
</dbReference>
<keyword evidence="2" id="KW-0540">Nuclease</keyword>
<evidence type="ECO:0000256" key="3">
    <source>
        <dbReference type="ARBA" id="ARBA00022723"/>
    </source>
</evidence>
<evidence type="ECO:0000256" key="7">
    <source>
        <dbReference type="ARBA" id="ARBA00022884"/>
    </source>
</evidence>
<dbReference type="SUPFAM" id="SSF56281">
    <property type="entry name" value="Metallo-hydrolase/oxidoreductase"/>
    <property type="match status" value="1"/>
</dbReference>
<dbReference type="InterPro" id="IPR004613">
    <property type="entry name" value="RNase_J"/>
</dbReference>
<dbReference type="Gene3D" id="3.60.15.10">
    <property type="entry name" value="Ribonuclease Z/Hydroxyacylglutathione hydrolase-like"/>
    <property type="match status" value="1"/>
</dbReference>
<dbReference type="Gene3D" id="3.10.20.580">
    <property type="match status" value="1"/>
</dbReference>
<dbReference type="InterPro" id="IPR001279">
    <property type="entry name" value="Metallo-B-lactamas"/>
</dbReference>
<dbReference type="OrthoDB" id="9758375at2"/>
<organism evidence="9 10">
    <name type="scientific">Anaerorhabdus furcosa</name>
    <dbReference type="NCBI Taxonomy" id="118967"/>
    <lineage>
        <taxon>Bacteria</taxon>
        <taxon>Bacillati</taxon>
        <taxon>Bacillota</taxon>
        <taxon>Erysipelotrichia</taxon>
        <taxon>Erysipelotrichales</taxon>
        <taxon>Erysipelotrichaceae</taxon>
        <taxon>Anaerorhabdus</taxon>
    </lineage>
</organism>
<dbReference type="GO" id="GO:0046872">
    <property type="term" value="F:metal ion binding"/>
    <property type="evidence" value="ECO:0007669"/>
    <property type="project" value="UniProtKB-KW"/>
</dbReference>
<dbReference type="Pfam" id="PF22505">
    <property type="entry name" value="RNase_J_b_CASP"/>
    <property type="match status" value="1"/>
</dbReference>
<dbReference type="SMART" id="SM00849">
    <property type="entry name" value="Lactamase_B"/>
    <property type="match status" value="1"/>
</dbReference>
<accession>A0A1T4NGG9</accession>
<dbReference type="InterPro" id="IPR011108">
    <property type="entry name" value="RMMBL"/>
</dbReference>
<keyword evidence="10" id="KW-1185">Reference proteome</keyword>
<dbReference type="InterPro" id="IPR036866">
    <property type="entry name" value="RibonucZ/Hydroxyglut_hydro"/>
</dbReference>
<evidence type="ECO:0000313" key="9">
    <source>
        <dbReference type="EMBL" id="SJZ78471.1"/>
    </source>
</evidence>